<dbReference type="Gene3D" id="1.25.40.390">
    <property type="match status" value="1"/>
</dbReference>
<dbReference type="SUPFAM" id="SSF48452">
    <property type="entry name" value="TPR-like"/>
    <property type="match status" value="1"/>
</dbReference>
<evidence type="ECO:0000256" key="2">
    <source>
        <dbReference type="ARBA" id="ARBA00006275"/>
    </source>
</evidence>
<comment type="caution">
    <text evidence="8">The sequence shown here is derived from an EMBL/GenBank/DDBJ whole genome shotgun (WGS) entry which is preliminary data.</text>
</comment>
<name>A0A227P5F2_9FLAO</name>
<gene>
    <name evidence="8" type="ORF">B0A64_13415</name>
</gene>
<dbReference type="Proteomes" id="UP000214684">
    <property type="component" value="Unassembled WGS sequence"/>
</dbReference>
<dbReference type="Pfam" id="PF14322">
    <property type="entry name" value="SusD-like_3"/>
    <property type="match status" value="1"/>
</dbReference>
<keyword evidence="9" id="KW-1185">Reference proteome</keyword>
<accession>A0A227P5F2</accession>
<sequence length="527" mass="57347">MKNIIKTILLSVVVLGMGSCTEEKILDLNPINNIADSEAFTTPAYIAAYMNGVYNAAAIGQYNAAPTSPNGGRGYVWGAAFVEQGEARGEDVVNMATFYQLTYTATYDATTANNVYYWVDGYRLINRCNIMIEGATEAVAKGVITKAVGDDYIGQAKFLRAITHFELLTYFARPYNFSAGATHPGIPYREVGINTAAEVQSERAKPRNTVAEVYTKVIADLNDAEALITTGNGTAIAGRVVGKASKWAAIAFKTRVYLHKRDWTNVITEGAKLSTAFALTTDPYTPFTGTTFGTTGAPTNTESIFLIQHSSTINPGVNASLPSVLKNRALVCISPILWRDSQWLSDDKRREDGKFIYTAAGIKYTNKYTDITNQSDAAPVIRYAEVVLNMAEAQARLSNLPTALTLLNSIRNRSLAIPATQAYTAASYTSQADLVKLILKERRIEFLQEGRRWSDIHRLQDDDLAPISGIPAKVANAVPATAAFVLGNSYVITTPVAAVPSADFKFLWPIPQIEMNTNPGLGQNIGW</sequence>
<evidence type="ECO:0000259" key="6">
    <source>
        <dbReference type="Pfam" id="PF07980"/>
    </source>
</evidence>
<dbReference type="PROSITE" id="PS51257">
    <property type="entry name" value="PROKAR_LIPOPROTEIN"/>
    <property type="match status" value="1"/>
</dbReference>
<dbReference type="InterPro" id="IPR011990">
    <property type="entry name" value="TPR-like_helical_dom_sf"/>
</dbReference>
<evidence type="ECO:0000256" key="4">
    <source>
        <dbReference type="ARBA" id="ARBA00023136"/>
    </source>
</evidence>
<proteinExistence type="inferred from homology"/>
<evidence type="ECO:0000256" key="3">
    <source>
        <dbReference type="ARBA" id="ARBA00022729"/>
    </source>
</evidence>
<dbReference type="CDD" id="cd08977">
    <property type="entry name" value="SusD"/>
    <property type="match status" value="1"/>
</dbReference>
<dbReference type="InterPro" id="IPR012944">
    <property type="entry name" value="SusD_RagB_dom"/>
</dbReference>
<keyword evidence="4" id="KW-0472">Membrane</keyword>
<dbReference type="EMBL" id="MUGS01000023">
    <property type="protein sequence ID" value="OXG05190.1"/>
    <property type="molecule type" value="Genomic_DNA"/>
</dbReference>
<dbReference type="AlphaFoldDB" id="A0A227P5F2"/>
<dbReference type="Pfam" id="PF07980">
    <property type="entry name" value="SusD_RagB"/>
    <property type="match status" value="1"/>
</dbReference>
<evidence type="ECO:0000256" key="1">
    <source>
        <dbReference type="ARBA" id="ARBA00004442"/>
    </source>
</evidence>
<dbReference type="OrthoDB" id="9792139at2"/>
<evidence type="ECO:0000313" key="8">
    <source>
        <dbReference type="EMBL" id="OXG05190.1"/>
    </source>
</evidence>
<comment type="similarity">
    <text evidence="2">Belongs to the SusD family.</text>
</comment>
<feature type="domain" description="RagB/SusD" evidence="6">
    <location>
        <begin position="362"/>
        <end position="527"/>
    </location>
</feature>
<dbReference type="RefSeq" id="WP_089480036.1">
    <property type="nucleotide sequence ID" value="NZ_MUGS01000023.1"/>
</dbReference>
<protein>
    <submittedName>
        <fullName evidence="8">RagB/SusD family nutrient uptake outer membrane protein</fullName>
    </submittedName>
</protein>
<reference evidence="8 9" key="1">
    <citation type="submission" date="2016-11" db="EMBL/GenBank/DDBJ databases">
        <title>Whole genomes of Flavobacteriaceae.</title>
        <authorList>
            <person name="Stine C."/>
            <person name="Li C."/>
            <person name="Tadesse D."/>
        </authorList>
    </citation>
    <scope>NUCLEOTIDE SEQUENCE [LARGE SCALE GENOMIC DNA]</scope>
    <source>
        <strain evidence="8 9">DSM 24704</strain>
    </source>
</reference>
<keyword evidence="5" id="KW-0998">Cell outer membrane</keyword>
<dbReference type="InterPro" id="IPR033985">
    <property type="entry name" value="SusD-like_N"/>
</dbReference>
<organism evidence="8 9">
    <name type="scientific">Flavobacterium araucananum</name>
    <dbReference type="NCBI Taxonomy" id="946678"/>
    <lineage>
        <taxon>Bacteria</taxon>
        <taxon>Pseudomonadati</taxon>
        <taxon>Bacteroidota</taxon>
        <taxon>Flavobacteriia</taxon>
        <taxon>Flavobacteriales</taxon>
        <taxon>Flavobacteriaceae</taxon>
        <taxon>Flavobacterium</taxon>
    </lineage>
</organism>
<feature type="domain" description="SusD-like N-terminal" evidence="7">
    <location>
        <begin position="102"/>
        <end position="258"/>
    </location>
</feature>
<evidence type="ECO:0000259" key="7">
    <source>
        <dbReference type="Pfam" id="PF14322"/>
    </source>
</evidence>
<comment type="subcellular location">
    <subcellularLocation>
        <location evidence="1">Cell outer membrane</location>
    </subcellularLocation>
</comment>
<dbReference type="GO" id="GO:0009279">
    <property type="term" value="C:cell outer membrane"/>
    <property type="evidence" value="ECO:0007669"/>
    <property type="project" value="UniProtKB-SubCell"/>
</dbReference>
<evidence type="ECO:0000313" key="9">
    <source>
        <dbReference type="Proteomes" id="UP000214684"/>
    </source>
</evidence>
<keyword evidence="3" id="KW-0732">Signal</keyword>
<evidence type="ECO:0000256" key="5">
    <source>
        <dbReference type="ARBA" id="ARBA00023237"/>
    </source>
</evidence>